<evidence type="ECO:0000313" key="2">
    <source>
        <dbReference type="Proteomes" id="UP000463961"/>
    </source>
</evidence>
<evidence type="ECO:0000313" key="1">
    <source>
        <dbReference type="EMBL" id="BBU70053.1"/>
    </source>
</evidence>
<keyword evidence="2" id="KW-1185">Reference proteome</keyword>
<organism evidence="1 2">
    <name type="scientific">Fluviibacter phosphoraccumulans</name>
    <dbReference type="NCBI Taxonomy" id="1751046"/>
    <lineage>
        <taxon>Bacteria</taxon>
        <taxon>Pseudomonadati</taxon>
        <taxon>Pseudomonadota</taxon>
        <taxon>Betaproteobacteria</taxon>
        <taxon>Rhodocyclales</taxon>
        <taxon>Fluviibacteraceae</taxon>
        <taxon>Fluviibacter</taxon>
    </lineage>
</organism>
<gene>
    <name evidence="1" type="ORF">ICHIAU1_23360</name>
</gene>
<dbReference type="RefSeq" id="WP_162049315.1">
    <property type="nucleotide sequence ID" value="NZ_AP019011.1"/>
</dbReference>
<dbReference type="EMBL" id="AP022345">
    <property type="protein sequence ID" value="BBU70053.1"/>
    <property type="molecule type" value="Genomic_DNA"/>
</dbReference>
<protein>
    <submittedName>
        <fullName evidence="1">Uncharacterized protein</fullName>
    </submittedName>
</protein>
<proteinExistence type="predicted"/>
<accession>A0A679I5S3</accession>
<sequence>MIDRDQLAESVYTLLLQKPERYRNFAEYWYMIKGLLREFYDQDRLYLLGEYVDPSITRRVPDFETQDEAFMAAMETYNENLATGMGTNEFEDVYGDAFVLFDPDAGR</sequence>
<reference evidence="2" key="1">
    <citation type="submission" date="2020-01" db="EMBL/GenBank/DDBJ databases">
        <title>Phosphoaccumulans saitamaens gen. nov., sp. nov., a polyphosphate accumulating bacterium isolated from surface river water.</title>
        <authorList>
            <person name="Watanabe K."/>
            <person name="Suda W."/>
        </authorList>
    </citation>
    <scope>NUCLEOTIDE SEQUENCE [LARGE SCALE GENOMIC DNA]</scope>
    <source>
        <strain evidence="2">ICHIAU1</strain>
    </source>
</reference>
<name>A0A679I5S3_9RHOO</name>
<dbReference type="AlphaFoldDB" id="A0A679I5S3"/>
<dbReference type="Proteomes" id="UP000463961">
    <property type="component" value="Chromosome"/>
</dbReference>
<dbReference type="OrthoDB" id="9151442at2"/>